<dbReference type="AlphaFoldDB" id="A0A5B0MPA6"/>
<organism evidence="2 3">
    <name type="scientific">Puccinia graminis f. sp. tritici</name>
    <dbReference type="NCBI Taxonomy" id="56615"/>
    <lineage>
        <taxon>Eukaryota</taxon>
        <taxon>Fungi</taxon>
        <taxon>Dikarya</taxon>
        <taxon>Basidiomycota</taxon>
        <taxon>Pucciniomycotina</taxon>
        <taxon>Pucciniomycetes</taxon>
        <taxon>Pucciniales</taxon>
        <taxon>Pucciniaceae</taxon>
        <taxon>Puccinia</taxon>
    </lineage>
</organism>
<keyword evidence="3" id="KW-1185">Reference proteome</keyword>
<feature type="chain" id="PRO_5022684057" evidence="1">
    <location>
        <begin position="25"/>
        <end position="79"/>
    </location>
</feature>
<evidence type="ECO:0000313" key="3">
    <source>
        <dbReference type="Proteomes" id="UP000324748"/>
    </source>
</evidence>
<feature type="signal peptide" evidence="1">
    <location>
        <begin position="1"/>
        <end position="24"/>
    </location>
</feature>
<gene>
    <name evidence="2" type="ORF">PGT21_022513</name>
</gene>
<evidence type="ECO:0000256" key="1">
    <source>
        <dbReference type="SAM" id="SignalP"/>
    </source>
</evidence>
<comment type="caution">
    <text evidence="2">The sequence shown here is derived from an EMBL/GenBank/DDBJ whole genome shotgun (WGS) entry which is preliminary data.</text>
</comment>
<accession>A0A5B0MPA6</accession>
<dbReference type="Proteomes" id="UP000324748">
    <property type="component" value="Unassembled WGS sequence"/>
</dbReference>
<reference evidence="2 3" key="1">
    <citation type="submission" date="2019-05" db="EMBL/GenBank/DDBJ databases">
        <title>Emergence of the Ug99 lineage of the wheat stem rust pathogen through somatic hybridization.</title>
        <authorList>
            <person name="Li F."/>
            <person name="Upadhyaya N.M."/>
            <person name="Sperschneider J."/>
            <person name="Matny O."/>
            <person name="Nguyen-Phuc H."/>
            <person name="Mago R."/>
            <person name="Raley C."/>
            <person name="Miller M.E."/>
            <person name="Silverstein K.A.T."/>
            <person name="Henningsen E."/>
            <person name="Hirsch C.D."/>
            <person name="Visser B."/>
            <person name="Pretorius Z.A."/>
            <person name="Steffenson B.J."/>
            <person name="Schwessinger B."/>
            <person name="Dodds P.N."/>
            <person name="Figueroa M."/>
        </authorList>
    </citation>
    <scope>NUCLEOTIDE SEQUENCE [LARGE SCALE GENOMIC DNA]</scope>
    <source>
        <strain evidence="2">21-0</strain>
    </source>
</reference>
<keyword evidence="1" id="KW-0732">Signal</keyword>
<evidence type="ECO:0000313" key="2">
    <source>
        <dbReference type="EMBL" id="KAA1077866.1"/>
    </source>
</evidence>
<protein>
    <submittedName>
        <fullName evidence="2">Uncharacterized protein</fullName>
    </submittedName>
</protein>
<proteinExistence type="predicted"/>
<name>A0A5B0MPA6_PUCGR</name>
<dbReference type="EMBL" id="VSWC01000144">
    <property type="protein sequence ID" value="KAA1077866.1"/>
    <property type="molecule type" value="Genomic_DNA"/>
</dbReference>
<sequence length="79" mass="9188">MQFNFLAALTFITLLGALPYITQSQNVPNDYMIKESVDRSKNYVFCSPQCGRKGCLQFEPNLPRPISRENYNHDLRLLF</sequence>